<gene>
    <name evidence="1" type="ORF">Tci_690768</name>
</gene>
<name>A0A699L3A5_TANCI</name>
<organism evidence="1">
    <name type="scientific">Tanacetum cinerariifolium</name>
    <name type="common">Dalmatian daisy</name>
    <name type="synonym">Chrysanthemum cinerariifolium</name>
    <dbReference type="NCBI Taxonomy" id="118510"/>
    <lineage>
        <taxon>Eukaryota</taxon>
        <taxon>Viridiplantae</taxon>
        <taxon>Streptophyta</taxon>
        <taxon>Embryophyta</taxon>
        <taxon>Tracheophyta</taxon>
        <taxon>Spermatophyta</taxon>
        <taxon>Magnoliopsida</taxon>
        <taxon>eudicotyledons</taxon>
        <taxon>Gunneridae</taxon>
        <taxon>Pentapetalae</taxon>
        <taxon>asterids</taxon>
        <taxon>campanulids</taxon>
        <taxon>Asterales</taxon>
        <taxon>Asteraceae</taxon>
        <taxon>Asteroideae</taxon>
        <taxon>Anthemideae</taxon>
        <taxon>Anthemidinae</taxon>
        <taxon>Tanacetum</taxon>
    </lineage>
</organism>
<accession>A0A699L3A5</accession>
<dbReference type="AlphaFoldDB" id="A0A699L3A5"/>
<proteinExistence type="predicted"/>
<reference evidence="1" key="1">
    <citation type="journal article" date="2019" name="Sci. Rep.">
        <title>Draft genome of Tanacetum cinerariifolium, the natural source of mosquito coil.</title>
        <authorList>
            <person name="Yamashiro T."/>
            <person name="Shiraishi A."/>
            <person name="Satake H."/>
            <person name="Nakayama K."/>
        </authorList>
    </citation>
    <scope>NUCLEOTIDE SEQUENCE</scope>
</reference>
<protein>
    <recommendedName>
        <fullName evidence="2">Ulp1 protease family, C-terminal catalytic domain-containing protein</fullName>
    </recommendedName>
</protein>
<dbReference type="EMBL" id="BKCJ010571184">
    <property type="protein sequence ID" value="GFB18797.1"/>
    <property type="molecule type" value="Genomic_DNA"/>
</dbReference>
<evidence type="ECO:0008006" key="2">
    <source>
        <dbReference type="Google" id="ProtNLM"/>
    </source>
</evidence>
<sequence length="241" mass="28233">MNKRIKVTSLIKRLEFLLGNSLFSMQGDKYETVFQTRSGHDLSSVRLNMKTLAPRLWIDANVIDCWVAILNHEELVRAQFEHDVSFISLSEVNLSLSAMIILDNGNCRETYNSKYKAVCEPLLKWSTTKNHADCRVFMMIHLEHYFDKPVGQWDFGLCEESNEQILMLRRTRFKIATKILFHKFNVHAEKMFDLAFKFESENDEQTRISIIVNAIKNKYERDPAKTNTFVENQEDDALKNK</sequence>
<evidence type="ECO:0000313" key="1">
    <source>
        <dbReference type="EMBL" id="GFB18797.1"/>
    </source>
</evidence>
<comment type="caution">
    <text evidence="1">The sequence shown here is derived from an EMBL/GenBank/DDBJ whole genome shotgun (WGS) entry which is preliminary data.</text>
</comment>